<dbReference type="Proteomes" id="UP000251960">
    <property type="component" value="Chromosome 4"/>
</dbReference>
<dbReference type="Pfam" id="PF07939">
    <property type="entry name" value="DUF1685"/>
    <property type="match status" value="1"/>
</dbReference>
<dbReference type="ExpressionAtlas" id="A0A3L6F6M3">
    <property type="expression patterns" value="baseline and differential"/>
</dbReference>
<feature type="compositionally biased region" description="Basic residues" evidence="1">
    <location>
        <begin position="36"/>
        <end position="52"/>
    </location>
</feature>
<feature type="compositionally biased region" description="Basic residues" evidence="1">
    <location>
        <begin position="173"/>
        <end position="183"/>
    </location>
</feature>
<name>A0A3L6F6M3_MAIZE</name>
<feature type="region of interest" description="Disordered" evidence="1">
    <location>
        <begin position="1"/>
        <end position="73"/>
    </location>
</feature>
<accession>A0A3L6F6M3</accession>
<organism evidence="2">
    <name type="scientific">Zea mays</name>
    <name type="common">Maize</name>
    <dbReference type="NCBI Taxonomy" id="4577"/>
    <lineage>
        <taxon>Eukaryota</taxon>
        <taxon>Viridiplantae</taxon>
        <taxon>Streptophyta</taxon>
        <taxon>Embryophyta</taxon>
        <taxon>Tracheophyta</taxon>
        <taxon>Spermatophyta</taxon>
        <taxon>Magnoliopsida</taxon>
        <taxon>Liliopsida</taxon>
        <taxon>Poales</taxon>
        <taxon>Poaceae</taxon>
        <taxon>PACMAD clade</taxon>
        <taxon>Panicoideae</taxon>
        <taxon>Andropogonodae</taxon>
        <taxon>Andropogoneae</taxon>
        <taxon>Tripsacinae</taxon>
        <taxon>Zea</taxon>
    </lineage>
</organism>
<sequence>MWSSGSDRDEALDTANASSVDASSPARQPSTPPPPPRRRRQRARRRAHRLRARNTGAGAEEEEGLVEADPDADDVWRGLQQQREREAWLRRASRPVVVVAGEEGSPPDASAGSGESGGVGRARSLTDDDLEELKGCVDLGFGFSYREIPELCGTLPALDLCYSMSQRFMDEHHHHHHHHHHQQLGKAEEAPPLAPASPAQPAATTNWKISSPGDSPDEVKARLKYWAQAVACTVRLCS</sequence>
<dbReference type="PANTHER" id="PTHR31865">
    <property type="entry name" value="OSJNBA0071G03.3 PROTEIN"/>
    <property type="match status" value="1"/>
</dbReference>
<feature type="compositionally biased region" description="Basic and acidic residues" evidence="1">
    <location>
        <begin position="1"/>
        <end position="11"/>
    </location>
</feature>
<feature type="region of interest" description="Disordered" evidence="1">
    <location>
        <begin position="101"/>
        <end position="126"/>
    </location>
</feature>
<proteinExistence type="predicted"/>
<evidence type="ECO:0000256" key="1">
    <source>
        <dbReference type="SAM" id="MobiDB-lite"/>
    </source>
</evidence>
<dbReference type="PANTHER" id="PTHR31865:SF0">
    <property type="entry name" value="EXPRESSED PROTEIN"/>
    <property type="match status" value="1"/>
</dbReference>
<feature type="compositionally biased region" description="Acidic residues" evidence="1">
    <location>
        <begin position="59"/>
        <end position="73"/>
    </location>
</feature>
<dbReference type="AlphaFoldDB" id="A0A3L6F6M3"/>
<protein>
    <submittedName>
        <fullName evidence="2">Uncharacterized protein</fullName>
    </submittedName>
</protein>
<feature type="compositionally biased region" description="Low complexity" evidence="1">
    <location>
        <begin position="103"/>
        <end position="113"/>
    </location>
</feature>
<feature type="region of interest" description="Disordered" evidence="1">
    <location>
        <begin position="172"/>
        <end position="214"/>
    </location>
</feature>
<dbReference type="EMBL" id="NCVQ01000005">
    <property type="protein sequence ID" value="PWZ27307.1"/>
    <property type="molecule type" value="Genomic_DNA"/>
</dbReference>
<dbReference type="InterPro" id="IPR012881">
    <property type="entry name" value="DUF1685"/>
</dbReference>
<comment type="caution">
    <text evidence="2">The sequence shown here is derived from an EMBL/GenBank/DDBJ whole genome shotgun (WGS) entry which is preliminary data.</text>
</comment>
<feature type="compositionally biased region" description="Polar residues" evidence="1">
    <location>
        <begin position="204"/>
        <end position="213"/>
    </location>
</feature>
<reference evidence="2" key="1">
    <citation type="journal article" date="2018" name="Nat. Genet.">
        <title>Extensive intraspecific gene order and gene structural variations between Mo17 and other maize genomes.</title>
        <authorList>
            <person name="Sun S."/>
            <person name="Zhou Y."/>
            <person name="Chen J."/>
            <person name="Shi J."/>
            <person name="Zhao H."/>
            <person name="Zhao H."/>
            <person name="Song W."/>
            <person name="Zhang M."/>
            <person name="Cui Y."/>
            <person name="Dong X."/>
            <person name="Liu H."/>
            <person name="Ma X."/>
            <person name="Jiao Y."/>
            <person name="Wang B."/>
            <person name="Wei X."/>
            <person name="Stein J.C."/>
            <person name="Glaubitz J.C."/>
            <person name="Lu F."/>
            <person name="Yu G."/>
            <person name="Liang C."/>
            <person name="Fengler K."/>
            <person name="Li B."/>
            <person name="Rafalski A."/>
            <person name="Schnable P.S."/>
            <person name="Ware D.H."/>
            <person name="Buckler E.S."/>
            <person name="Lai J."/>
        </authorList>
    </citation>
    <scope>NUCLEOTIDE SEQUENCE [LARGE SCALE GENOMIC DNA]</scope>
    <source>
        <tissue evidence="2">Seedling</tissue>
    </source>
</reference>
<gene>
    <name evidence="2" type="ORF">Zm00014a_026997</name>
</gene>
<evidence type="ECO:0000313" key="2">
    <source>
        <dbReference type="EMBL" id="PWZ27307.1"/>
    </source>
</evidence>